<organism evidence="2 3">
    <name type="scientific">Aureliella helgolandensis</name>
    <dbReference type="NCBI Taxonomy" id="2527968"/>
    <lineage>
        <taxon>Bacteria</taxon>
        <taxon>Pseudomonadati</taxon>
        <taxon>Planctomycetota</taxon>
        <taxon>Planctomycetia</taxon>
        <taxon>Pirellulales</taxon>
        <taxon>Pirellulaceae</taxon>
        <taxon>Aureliella</taxon>
    </lineage>
</organism>
<evidence type="ECO:0000313" key="3">
    <source>
        <dbReference type="Proteomes" id="UP000318017"/>
    </source>
</evidence>
<gene>
    <name evidence="2" type="primary">lsrG</name>
    <name evidence="2" type="ORF">Q31a_38290</name>
</gene>
<dbReference type="InterPro" id="IPR050744">
    <property type="entry name" value="AI-2_Isomerase_LsrG"/>
</dbReference>
<dbReference type="InterPro" id="IPR007138">
    <property type="entry name" value="ABM_dom"/>
</dbReference>
<dbReference type="OrthoDB" id="5241825at2"/>
<dbReference type="PROSITE" id="PS51725">
    <property type="entry name" value="ABM"/>
    <property type="match status" value="1"/>
</dbReference>
<evidence type="ECO:0000259" key="1">
    <source>
        <dbReference type="PROSITE" id="PS51725"/>
    </source>
</evidence>
<proteinExistence type="predicted"/>
<dbReference type="KEGG" id="ahel:Q31a_38290"/>
<dbReference type="RefSeq" id="WP_145080656.1">
    <property type="nucleotide sequence ID" value="NZ_CP036298.1"/>
</dbReference>
<dbReference type="AlphaFoldDB" id="A0A518GAB3"/>
<name>A0A518GAB3_9BACT</name>
<dbReference type="EMBL" id="CP036298">
    <property type="protein sequence ID" value="QDV25503.1"/>
    <property type="molecule type" value="Genomic_DNA"/>
</dbReference>
<protein>
    <submittedName>
        <fullName evidence="2">Autoinducer 2-degrading protein LsrG</fullName>
    </submittedName>
</protein>
<feature type="domain" description="ABM" evidence="1">
    <location>
        <begin position="6"/>
        <end position="97"/>
    </location>
</feature>
<dbReference type="InterPro" id="IPR011008">
    <property type="entry name" value="Dimeric_a/b-barrel"/>
</dbReference>
<dbReference type="PANTHER" id="PTHR33336:SF1">
    <property type="entry name" value="(4S)-4-HYDROXY-5-PHOSPHONOOXYPENTANE-2,3-DIONE ISOMERASE"/>
    <property type="match status" value="1"/>
</dbReference>
<keyword evidence="3" id="KW-1185">Reference proteome</keyword>
<dbReference type="SUPFAM" id="SSF54909">
    <property type="entry name" value="Dimeric alpha+beta barrel"/>
    <property type="match status" value="1"/>
</dbReference>
<dbReference type="GO" id="GO:0005829">
    <property type="term" value="C:cytosol"/>
    <property type="evidence" value="ECO:0007669"/>
    <property type="project" value="TreeGrafter"/>
</dbReference>
<dbReference type="Gene3D" id="3.30.70.100">
    <property type="match status" value="1"/>
</dbReference>
<evidence type="ECO:0000313" key="2">
    <source>
        <dbReference type="EMBL" id="QDV25503.1"/>
    </source>
</evidence>
<dbReference type="PANTHER" id="PTHR33336">
    <property type="entry name" value="QUINOL MONOOXYGENASE YGIN-RELATED"/>
    <property type="match status" value="1"/>
</dbReference>
<dbReference type="Proteomes" id="UP000318017">
    <property type="component" value="Chromosome"/>
</dbReference>
<dbReference type="Pfam" id="PF03992">
    <property type="entry name" value="ABM"/>
    <property type="match status" value="1"/>
</dbReference>
<accession>A0A518GAB3</accession>
<dbReference type="GO" id="GO:0016491">
    <property type="term" value="F:oxidoreductase activity"/>
    <property type="evidence" value="ECO:0007669"/>
    <property type="project" value="TreeGrafter"/>
</dbReference>
<sequence length="101" mass="11575">MPQPEFAIAVTFEIKPEFVEQFHARILQQATDSLTKEPGCCQFDVLLDEAVPTTFFLYETYVDAAAFDAHKQTEHFADYDRAVADWVIGKSVRRLKMVSRS</sequence>
<reference evidence="2 3" key="1">
    <citation type="submission" date="2019-02" db="EMBL/GenBank/DDBJ databases">
        <title>Deep-cultivation of Planctomycetes and their phenomic and genomic characterization uncovers novel biology.</title>
        <authorList>
            <person name="Wiegand S."/>
            <person name="Jogler M."/>
            <person name="Boedeker C."/>
            <person name="Pinto D."/>
            <person name="Vollmers J."/>
            <person name="Rivas-Marin E."/>
            <person name="Kohn T."/>
            <person name="Peeters S.H."/>
            <person name="Heuer A."/>
            <person name="Rast P."/>
            <person name="Oberbeckmann S."/>
            <person name="Bunk B."/>
            <person name="Jeske O."/>
            <person name="Meyerdierks A."/>
            <person name="Storesund J.E."/>
            <person name="Kallscheuer N."/>
            <person name="Luecker S."/>
            <person name="Lage O.M."/>
            <person name="Pohl T."/>
            <person name="Merkel B.J."/>
            <person name="Hornburger P."/>
            <person name="Mueller R.-W."/>
            <person name="Bruemmer F."/>
            <person name="Labrenz M."/>
            <person name="Spormann A.M."/>
            <person name="Op den Camp H."/>
            <person name="Overmann J."/>
            <person name="Amann R."/>
            <person name="Jetten M.S.M."/>
            <person name="Mascher T."/>
            <person name="Medema M.H."/>
            <person name="Devos D.P."/>
            <person name="Kaster A.-K."/>
            <person name="Ovreas L."/>
            <person name="Rohde M."/>
            <person name="Galperin M.Y."/>
            <person name="Jogler C."/>
        </authorList>
    </citation>
    <scope>NUCLEOTIDE SEQUENCE [LARGE SCALE GENOMIC DNA]</scope>
    <source>
        <strain evidence="2 3">Q31a</strain>
    </source>
</reference>